<protein>
    <recommendedName>
        <fullName evidence="5">Secreted protein</fullName>
    </recommendedName>
</protein>
<evidence type="ECO:0000313" key="3">
    <source>
        <dbReference type="EMBL" id="CAH1736241.1"/>
    </source>
</evidence>
<dbReference type="Proteomes" id="UP001154329">
    <property type="component" value="Chromosome 4"/>
</dbReference>
<feature type="compositionally biased region" description="Polar residues" evidence="1">
    <location>
        <begin position="118"/>
        <end position="129"/>
    </location>
</feature>
<organism evidence="3 4">
    <name type="scientific">Aphis gossypii</name>
    <name type="common">Cotton aphid</name>
    <dbReference type="NCBI Taxonomy" id="80765"/>
    <lineage>
        <taxon>Eukaryota</taxon>
        <taxon>Metazoa</taxon>
        <taxon>Ecdysozoa</taxon>
        <taxon>Arthropoda</taxon>
        <taxon>Hexapoda</taxon>
        <taxon>Insecta</taxon>
        <taxon>Pterygota</taxon>
        <taxon>Neoptera</taxon>
        <taxon>Paraneoptera</taxon>
        <taxon>Hemiptera</taxon>
        <taxon>Sternorrhyncha</taxon>
        <taxon>Aphidomorpha</taxon>
        <taxon>Aphidoidea</taxon>
        <taxon>Aphididae</taxon>
        <taxon>Aphidini</taxon>
        <taxon>Aphis</taxon>
        <taxon>Aphis</taxon>
    </lineage>
</organism>
<reference evidence="3" key="2">
    <citation type="submission" date="2022-10" db="EMBL/GenBank/DDBJ databases">
        <authorList>
            <consortium name="ENA_rothamsted_submissions"/>
            <consortium name="culmorum"/>
            <person name="King R."/>
        </authorList>
    </citation>
    <scope>NUCLEOTIDE SEQUENCE</scope>
</reference>
<keyword evidence="4" id="KW-1185">Reference proteome</keyword>
<evidence type="ECO:0000256" key="1">
    <source>
        <dbReference type="SAM" id="MobiDB-lite"/>
    </source>
</evidence>
<accession>A0A9P0NRY6</accession>
<sequence>MRFLAAALAFAVLVVVDETRAAPVSSTGRREASNGCGCTDVLTAVNQFESAVRSATAVTNRPFVGPSSEQNTAIDPDGGRRNIANAAMAATSSQRPPTDMKNDRSSGGIGKFKHDSGHGTSIVPTSVNGVFTAPPNRRLVQ</sequence>
<dbReference type="EMBL" id="OU899037">
    <property type="protein sequence ID" value="CAH1736241.1"/>
    <property type="molecule type" value="Genomic_DNA"/>
</dbReference>
<feature type="signal peptide" evidence="2">
    <location>
        <begin position="1"/>
        <end position="21"/>
    </location>
</feature>
<evidence type="ECO:0008006" key="5">
    <source>
        <dbReference type="Google" id="ProtNLM"/>
    </source>
</evidence>
<proteinExistence type="predicted"/>
<reference evidence="3" key="1">
    <citation type="submission" date="2022-02" db="EMBL/GenBank/DDBJ databases">
        <authorList>
            <person name="King R."/>
        </authorList>
    </citation>
    <scope>NUCLEOTIDE SEQUENCE</scope>
</reference>
<evidence type="ECO:0000256" key="2">
    <source>
        <dbReference type="SAM" id="SignalP"/>
    </source>
</evidence>
<dbReference type="AlphaFoldDB" id="A0A9P0NRY6"/>
<keyword evidence="2" id="KW-0732">Signal</keyword>
<gene>
    <name evidence="3" type="ORF">APHIGO_LOCUS10021</name>
</gene>
<evidence type="ECO:0000313" key="4">
    <source>
        <dbReference type="Proteomes" id="UP001154329"/>
    </source>
</evidence>
<name>A0A9P0NRY6_APHGO</name>
<feature type="chain" id="PRO_5040171659" description="Secreted protein" evidence="2">
    <location>
        <begin position="22"/>
        <end position="141"/>
    </location>
</feature>
<feature type="region of interest" description="Disordered" evidence="1">
    <location>
        <begin position="61"/>
        <end position="141"/>
    </location>
</feature>